<dbReference type="Proteomes" id="UP000316714">
    <property type="component" value="Unassembled WGS sequence"/>
</dbReference>
<evidence type="ECO:0000256" key="5">
    <source>
        <dbReference type="ARBA" id="ARBA00022840"/>
    </source>
</evidence>
<protein>
    <submittedName>
        <fullName evidence="9">Glutamate--tRNA ligase</fullName>
        <ecNumber evidence="9">6.1.1.17</ecNumber>
    </submittedName>
</protein>
<keyword evidence="3 7" id="KW-0547">Nucleotide-binding</keyword>
<keyword evidence="5 7" id="KW-0067">ATP-binding</keyword>
<dbReference type="InterPro" id="IPR020058">
    <property type="entry name" value="Glu/Gln-tRNA-synth_Ib_cat-dom"/>
</dbReference>
<evidence type="ECO:0000256" key="4">
    <source>
        <dbReference type="ARBA" id="ARBA00022833"/>
    </source>
</evidence>
<feature type="domain" description="Glutamyl/glutaminyl-tRNA synthetase class Ib catalytic" evidence="8">
    <location>
        <begin position="3"/>
        <end position="298"/>
    </location>
</feature>
<dbReference type="NCBIfam" id="NF004315">
    <property type="entry name" value="PRK05710.1-4"/>
    <property type="match status" value="1"/>
</dbReference>
<evidence type="ECO:0000256" key="7">
    <source>
        <dbReference type="RuleBase" id="RU363037"/>
    </source>
</evidence>
<dbReference type="GO" id="GO:0005829">
    <property type="term" value="C:cytosol"/>
    <property type="evidence" value="ECO:0007669"/>
    <property type="project" value="TreeGrafter"/>
</dbReference>
<dbReference type="InterPro" id="IPR001412">
    <property type="entry name" value="aa-tRNA-synth_I_CS"/>
</dbReference>
<dbReference type="OrthoDB" id="9807503at2"/>
<evidence type="ECO:0000313" key="9">
    <source>
        <dbReference type="EMBL" id="TWT38293.1"/>
    </source>
</evidence>
<dbReference type="PRINTS" id="PR00987">
    <property type="entry name" value="TRNASYNTHGLU"/>
</dbReference>
<dbReference type="PANTHER" id="PTHR43311:SF1">
    <property type="entry name" value="GLUTAMYL-Q TRNA(ASP) SYNTHETASE"/>
    <property type="match status" value="1"/>
</dbReference>
<accession>A0A5C5VJX8</accession>
<sequence length="312" mass="34398">MPRTRLAPSPTGALHLGNVRTFLVNWAIARQHGWEVVLRIEDLDGPRIKEQAARDLIATLGWLGMDWDEGPLYQTADPAPYRAALDRLAQQGDIYPCACTRSQIAADSLSAPHGDQHELRYSGRCRPDHPTPLPAWSAGEGQAWRVRVPEGQQTFDDVFCGPQTASIDAAVGDFLVSTKGGAPSYQLAVVVDDARQRIDQVVRGDDLLTSTPRQELLYEKLGAGPPPTWTHLPLVVGPDGRRLAKRHGDTRVDSYRQQGVRPERVVGMIASWSGLEGREELSAAEFATAFKLARLPRERVTFTPEDDAWLLG</sequence>
<dbReference type="EC" id="6.1.1.17" evidence="9"/>
<dbReference type="RefSeq" id="WP_146565716.1">
    <property type="nucleotide sequence ID" value="NZ_SIHJ01000001.1"/>
</dbReference>
<reference evidence="9 10" key="1">
    <citation type="submission" date="2019-02" db="EMBL/GenBank/DDBJ databases">
        <title>Deep-cultivation of Planctomycetes and their phenomic and genomic characterization uncovers novel biology.</title>
        <authorList>
            <person name="Wiegand S."/>
            <person name="Jogler M."/>
            <person name="Boedeker C."/>
            <person name="Pinto D."/>
            <person name="Vollmers J."/>
            <person name="Rivas-Marin E."/>
            <person name="Kohn T."/>
            <person name="Peeters S.H."/>
            <person name="Heuer A."/>
            <person name="Rast P."/>
            <person name="Oberbeckmann S."/>
            <person name="Bunk B."/>
            <person name="Jeske O."/>
            <person name="Meyerdierks A."/>
            <person name="Storesund J.E."/>
            <person name="Kallscheuer N."/>
            <person name="Luecker S."/>
            <person name="Lage O.M."/>
            <person name="Pohl T."/>
            <person name="Merkel B.J."/>
            <person name="Hornburger P."/>
            <person name="Mueller R.-W."/>
            <person name="Bruemmer F."/>
            <person name="Labrenz M."/>
            <person name="Spormann A.M."/>
            <person name="Op Den Camp H."/>
            <person name="Overmann J."/>
            <person name="Amann R."/>
            <person name="Jetten M.S.M."/>
            <person name="Mascher T."/>
            <person name="Medema M.H."/>
            <person name="Devos D.P."/>
            <person name="Kaster A.-K."/>
            <person name="Ovreas L."/>
            <person name="Rohde M."/>
            <person name="Galperin M.Y."/>
            <person name="Jogler C."/>
        </authorList>
    </citation>
    <scope>NUCLEOTIDE SEQUENCE [LARGE SCALE GENOMIC DNA]</scope>
    <source>
        <strain evidence="9 10">KOR34</strain>
    </source>
</reference>
<evidence type="ECO:0000256" key="3">
    <source>
        <dbReference type="ARBA" id="ARBA00022741"/>
    </source>
</evidence>
<name>A0A5C5VJX8_9BACT</name>
<gene>
    <name evidence="9" type="primary">gltX_2</name>
    <name evidence="9" type="ORF">KOR34_32620</name>
</gene>
<evidence type="ECO:0000256" key="1">
    <source>
        <dbReference type="ARBA" id="ARBA00022598"/>
    </source>
</evidence>
<keyword evidence="7" id="KW-0648">Protein biosynthesis</keyword>
<dbReference type="EMBL" id="SIHJ01000001">
    <property type="protein sequence ID" value="TWT38293.1"/>
    <property type="molecule type" value="Genomic_DNA"/>
</dbReference>
<dbReference type="AlphaFoldDB" id="A0A5C5VJX8"/>
<dbReference type="PANTHER" id="PTHR43311">
    <property type="entry name" value="GLUTAMATE--TRNA LIGASE"/>
    <property type="match status" value="1"/>
</dbReference>
<evidence type="ECO:0000256" key="6">
    <source>
        <dbReference type="ARBA" id="ARBA00023146"/>
    </source>
</evidence>
<dbReference type="PROSITE" id="PS00178">
    <property type="entry name" value="AA_TRNA_LIGASE_I"/>
    <property type="match status" value="1"/>
</dbReference>
<comment type="similarity">
    <text evidence="7">Belongs to the class-I aminoacyl-tRNA synthetase family.</text>
</comment>
<dbReference type="SUPFAM" id="SSF52374">
    <property type="entry name" value="Nucleotidylyl transferase"/>
    <property type="match status" value="1"/>
</dbReference>
<organism evidence="9 10">
    <name type="scientific">Posidoniimonas corsicana</name>
    <dbReference type="NCBI Taxonomy" id="1938618"/>
    <lineage>
        <taxon>Bacteria</taxon>
        <taxon>Pseudomonadati</taxon>
        <taxon>Planctomycetota</taxon>
        <taxon>Planctomycetia</taxon>
        <taxon>Pirellulales</taxon>
        <taxon>Lacipirellulaceae</taxon>
        <taxon>Posidoniimonas</taxon>
    </lineage>
</organism>
<keyword evidence="1 7" id="KW-0436">Ligase</keyword>
<dbReference type="GO" id="GO:0004818">
    <property type="term" value="F:glutamate-tRNA ligase activity"/>
    <property type="evidence" value="ECO:0007669"/>
    <property type="project" value="UniProtKB-EC"/>
</dbReference>
<proteinExistence type="inferred from homology"/>
<dbReference type="Gene3D" id="3.40.50.620">
    <property type="entry name" value="HUPs"/>
    <property type="match status" value="1"/>
</dbReference>
<dbReference type="InterPro" id="IPR000924">
    <property type="entry name" value="Glu/Gln-tRNA-synth"/>
</dbReference>
<keyword evidence="6 7" id="KW-0030">Aminoacyl-tRNA synthetase</keyword>
<dbReference type="InterPro" id="IPR014729">
    <property type="entry name" value="Rossmann-like_a/b/a_fold"/>
</dbReference>
<dbReference type="Pfam" id="PF00749">
    <property type="entry name" value="tRNA-synt_1c"/>
    <property type="match status" value="1"/>
</dbReference>
<evidence type="ECO:0000259" key="8">
    <source>
        <dbReference type="Pfam" id="PF00749"/>
    </source>
</evidence>
<keyword evidence="2" id="KW-0479">Metal-binding</keyword>
<dbReference type="InterPro" id="IPR049940">
    <property type="entry name" value="GluQ/Sye"/>
</dbReference>
<dbReference type="GO" id="GO:0006424">
    <property type="term" value="P:glutamyl-tRNA aminoacylation"/>
    <property type="evidence" value="ECO:0007669"/>
    <property type="project" value="TreeGrafter"/>
</dbReference>
<keyword evidence="10" id="KW-1185">Reference proteome</keyword>
<keyword evidence="4" id="KW-0862">Zinc</keyword>
<evidence type="ECO:0000256" key="2">
    <source>
        <dbReference type="ARBA" id="ARBA00022723"/>
    </source>
</evidence>
<comment type="caution">
    <text evidence="9">The sequence shown here is derived from an EMBL/GenBank/DDBJ whole genome shotgun (WGS) entry which is preliminary data.</text>
</comment>
<evidence type="ECO:0000313" key="10">
    <source>
        <dbReference type="Proteomes" id="UP000316714"/>
    </source>
</evidence>
<dbReference type="GO" id="GO:0005524">
    <property type="term" value="F:ATP binding"/>
    <property type="evidence" value="ECO:0007669"/>
    <property type="project" value="UniProtKB-KW"/>
</dbReference>